<dbReference type="EMBL" id="LNIX01000043">
    <property type="protein sequence ID" value="OXA38735.1"/>
    <property type="molecule type" value="Genomic_DNA"/>
</dbReference>
<dbReference type="Proteomes" id="UP000198287">
    <property type="component" value="Unassembled WGS sequence"/>
</dbReference>
<comment type="caution">
    <text evidence="1">The sequence shown here is derived from an EMBL/GenBank/DDBJ whole genome shotgun (WGS) entry which is preliminary data.</text>
</comment>
<sequence>MLEEEDTTMPTSSQDDATIVQEEQFLNPDIIGQICKHLATRDIKTCRLVSSSWHYGSTPVLKSRTRTTLELSPIYDEHGDPSEGLEVSEVLEKLKFRPANIFITIPYTEDENLAPLDYSRFPPKELCTKLILSAVKSLEELKLDGTEEEDWGEEISQDFPSLGGTVFPKLVKLDVNHRLHPDVAITRFGQAVTTSSPNLKYLSTMCDNMIPHLLRVERKFNHRWNGTSTQNSCHFEKNLLLGKHAPTLQELRVYVKFVTSWRMLTWKFPIFPALKKLHVEYGGLAIVEFETNIAEYFRPIDYAVGFPVLEVLQIFGESVRGDSFLPDNRQVVESVREVDVRTFNHEEITEMTEMDTETLYDIRGQAGVYVRLLDIFPNARDCVMACLRKLLDIQE</sequence>
<name>A0A226CZJ7_FOLCA</name>
<organism evidence="1 2">
    <name type="scientific">Folsomia candida</name>
    <name type="common">Springtail</name>
    <dbReference type="NCBI Taxonomy" id="158441"/>
    <lineage>
        <taxon>Eukaryota</taxon>
        <taxon>Metazoa</taxon>
        <taxon>Ecdysozoa</taxon>
        <taxon>Arthropoda</taxon>
        <taxon>Hexapoda</taxon>
        <taxon>Collembola</taxon>
        <taxon>Entomobryomorpha</taxon>
        <taxon>Isotomoidea</taxon>
        <taxon>Isotomidae</taxon>
        <taxon>Proisotominae</taxon>
        <taxon>Folsomia</taxon>
    </lineage>
</organism>
<dbReference type="CDD" id="cd09917">
    <property type="entry name" value="F-box_SF"/>
    <property type="match status" value="1"/>
</dbReference>
<keyword evidence="2" id="KW-1185">Reference proteome</keyword>
<accession>A0A226CZJ7</accession>
<evidence type="ECO:0000313" key="2">
    <source>
        <dbReference type="Proteomes" id="UP000198287"/>
    </source>
</evidence>
<reference evidence="1 2" key="1">
    <citation type="submission" date="2015-12" db="EMBL/GenBank/DDBJ databases">
        <title>The genome of Folsomia candida.</title>
        <authorList>
            <person name="Faddeeva A."/>
            <person name="Derks M.F."/>
            <person name="Anvar Y."/>
            <person name="Smit S."/>
            <person name="Van Straalen N."/>
            <person name="Roelofs D."/>
        </authorList>
    </citation>
    <scope>NUCLEOTIDE SEQUENCE [LARGE SCALE GENOMIC DNA]</scope>
    <source>
        <strain evidence="1 2">VU population</strain>
        <tissue evidence="1">Whole body</tissue>
    </source>
</reference>
<evidence type="ECO:0008006" key="3">
    <source>
        <dbReference type="Google" id="ProtNLM"/>
    </source>
</evidence>
<dbReference type="AlphaFoldDB" id="A0A226CZJ7"/>
<proteinExistence type="predicted"/>
<protein>
    <recommendedName>
        <fullName evidence="3">F-box domain-containing protein</fullName>
    </recommendedName>
</protein>
<evidence type="ECO:0000313" key="1">
    <source>
        <dbReference type="EMBL" id="OXA38735.1"/>
    </source>
</evidence>
<gene>
    <name evidence="1" type="ORF">Fcan01_26401</name>
</gene>